<evidence type="ECO:0000313" key="1">
    <source>
        <dbReference type="EMBL" id="KAH0448374.1"/>
    </source>
</evidence>
<reference evidence="1 2" key="1">
    <citation type="journal article" date="2021" name="Hortic Res">
        <title>Chromosome-scale assembly of the Dendrobium chrysotoxum genome enhances the understanding of orchid evolution.</title>
        <authorList>
            <person name="Zhang Y."/>
            <person name="Zhang G.Q."/>
            <person name="Zhang D."/>
            <person name="Liu X.D."/>
            <person name="Xu X.Y."/>
            <person name="Sun W.H."/>
            <person name="Yu X."/>
            <person name="Zhu X."/>
            <person name="Wang Z.W."/>
            <person name="Zhao X."/>
            <person name="Zhong W.Y."/>
            <person name="Chen H."/>
            <person name="Yin W.L."/>
            <person name="Huang T."/>
            <person name="Niu S.C."/>
            <person name="Liu Z.J."/>
        </authorList>
    </citation>
    <scope>NUCLEOTIDE SEQUENCE [LARGE SCALE GENOMIC DNA]</scope>
    <source>
        <strain evidence="1">Lindl</strain>
    </source>
</reference>
<dbReference type="Proteomes" id="UP000775213">
    <property type="component" value="Unassembled WGS sequence"/>
</dbReference>
<proteinExistence type="predicted"/>
<accession>A0AAV7FX09</accession>
<comment type="caution">
    <text evidence="1">The sequence shown here is derived from an EMBL/GenBank/DDBJ whole genome shotgun (WGS) entry which is preliminary data.</text>
</comment>
<dbReference type="InterPro" id="IPR044296">
    <property type="entry name" value="HIPP46"/>
</dbReference>
<gene>
    <name evidence="1" type="ORF">IEQ34_022174</name>
</gene>
<keyword evidence="2" id="KW-1185">Reference proteome</keyword>
<dbReference type="AlphaFoldDB" id="A0AAV7FX09"/>
<organism evidence="1 2">
    <name type="scientific">Dendrobium chrysotoxum</name>
    <name type="common">Orchid</name>
    <dbReference type="NCBI Taxonomy" id="161865"/>
    <lineage>
        <taxon>Eukaryota</taxon>
        <taxon>Viridiplantae</taxon>
        <taxon>Streptophyta</taxon>
        <taxon>Embryophyta</taxon>
        <taxon>Tracheophyta</taxon>
        <taxon>Spermatophyta</taxon>
        <taxon>Magnoliopsida</taxon>
        <taxon>Liliopsida</taxon>
        <taxon>Asparagales</taxon>
        <taxon>Orchidaceae</taxon>
        <taxon>Epidendroideae</taxon>
        <taxon>Malaxideae</taxon>
        <taxon>Dendrobiinae</taxon>
        <taxon>Dendrobium</taxon>
    </lineage>
</organism>
<evidence type="ECO:0000313" key="2">
    <source>
        <dbReference type="Proteomes" id="UP000775213"/>
    </source>
</evidence>
<sequence>MTMRKDTATGKGYIGSDEEMVSVATRSTRTTTTQWKQIKLHYCQATNRLLHFSLINLQQKVVLNLSMEDAKKRSKAMQCAVGMHGVLSVSHEGDKMTVVGEGIDSVALTRLLRKKMGYVELEVVTTVEEKKEEKKVKVEAEGIKSNIQPVILPYYYGQSVGAITQPPYYYVDPSYDQNNCSIM</sequence>
<protein>
    <submittedName>
        <fullName evidence="1">Uncharacterized protein</fullName>
    </submittedName>
</protein>
<dbReference type="Gene3D" id="3.30.70.100">
    <property type="match status" value="1"/>
</dbReference>
<name>A0AAV7FX09_DENCH</name>
<dbReference type="PANTHER" id="PTHR46371">
    <property type="entry name" value="OS04G0464100 PROTEIN"/>
    <property type="match status" value="1"/>
</dbReference>
<dbReference type="EMBL" id="JAGFBR010000019">
    <property type="protein sequence ID" value="KAH0448374.1"/>
    <property type="molecule type" value="Genomic_DNA"/>
</dbReference>